<accession>A0A511XQT2</accession>
<dbReference type="Gene3D" id="3.40.50.620">
    <property type="entry name" value="HUPs"/>
    <property type="match status" value="1"/>
</dbReference>
<reference evidence="3 4" key="1">
    <citation type="submission" date="2019-07" db="EMBL/GenBank/DDBJ databases">
        <title>Whole genome shotgun sequence of Acetobacter oeni NBRC 105207.</title>
        <authorList>
            <person name="Hosoyama A."/>
            <person name="Uohara A."/>
            <person name="Ohji S."/>
            <person name="Ichikawa N."/>
        </authorList>
    </citation>
    <scope>NUCLEOTIDE SEQUENCE [LARGE SCALE GENOMIC DNA]</scope>
    <source>
        <strain evidence="3 4">NBRC 105207</strain>
    </source>
</reference>
<dbReference type="InterPro" id="IPR012255">
    <property type="entry name" value="ETF_b"/>
</dbReference>
<dbReference type="PANTHER" id="PTHR21294">
    <property type="entry name" value="ELECTRON TRANSFER FLAVOPROTEIN BETA-SUBUNIT"/>
    <property type="match status" value="1"/>
</dbReference>
<keyword evidence="4" id="KW-1185">Reference proteome</keyword>
<evidence type="ECO:0000256" key="2">
    <source>
        <dbReference type="ARBA" id="ARBA00022982"/>
    </source>
</evidence>
<comment type="caution">
    <text evidence="3">The sequence shown here is derived from an EMBL/GenBank/DDBJ whole genome shotgun (WGS) entry which is preliminary data.</text>
</comment>
<organism evidence="3 4">
    <name type="scientific">Acetobacter oeni</name>
    <dbReference type="NCBI Taxonomy" id="304077"/>
    <lineage>
        <taxon>Bacteria</taxon>
        <taxon>Pseudomonadati</taxon>
        <taxon>Pseudomonadota</taxon>
        <taxon>Alphaproteobacteria</taxon>
        <taxon>Acetobacterales</taxon>
        <taxon>Acetobacteraceae</taxon>
        <taxon>Acetobacter</taxon>
    </lineage>
</organism>
<dbReference type="SUPFAM" id="SSF52402">
    <property type="entry name" value="Adenine nucleotide alpha hydrolases-like"/>
    <property type="match status" value="1"/>
</dbReference>
<evidence type="ECO:0008006" key="5">
    <source>
        <dbReference type="Google" id="ProtNLM"/>
    </source>
</evidence>
<evidence type="ECO:0000256" key="1">
    <source>
        <dbReference type="ARBA" id="ARBA00022448"/>
    </source>
</evidence>
<dbReference type="EMBL" id="BJYG01000091">
    <property type="protein sequence ID" value="GEN65328.1"/>
    <property type="molecule type" value="Genomic_DNA"/>
</dbReference>
<dbReference type="PANTHER" id="PTHR21294:SF8">
    <property type="entry name" value="ELECTRON TRANSFER FLAVOPROTEIN SUBUNIT BETA"/>
    <property type="match status" value="1"/>
</dbReference>
<protein>
    <recommendedName>
        <fullName evidence="5">Electron transfer flavoprotein alpha/beta-subunit N-terminal domain-containing protein</fullName>
    </recommendedName>
</protein>
<proteinExistence type="predicted"/>
<dbReference type="AlphaFoldDB" id="A0A511XQT2"/>
<dbReference type="InterPro" id="IPR014729">
    <property type="entry name" value="Rossmann-like_a/b/a_fold"/>
</dbReference>
<evidence type="ECO:0000313" key="3">
    <source>
        <dbReference type="EMBL" id="GEN65328.1"/>
    </source>
</evidence>
<sequence length="64" mass="7001">MALPAIMKAKKKPLEELSLEELGVDTRPHLTVLSTAEPRQRQAGVKVHSVDELVSKLKNEAGVI</sequence>
<evidence type="ECO:0000313" key="4">
    <source>
        <dbReference type="Proteomes" id="UP000321746"/>
    </source>
</evidence>
<dbReference type="GO" id="GO:0009055">
    <property type="term" value="F:electron transfer activity"/>
    <property type="evidence" value="ECO:0007669"/>
    <property type="project" value="InterPro"/>
</dbReference>
<keyword evidence="2" id="KW-0249">Electron transport</keyword>
<name>A0A511XQT2_9PROT</name>
<gene>
    <name evidence="3" type="ORF">AOE01nite_35520</name>
</gene>
<dbReference type="Proteomes" id="UP000321746">
    <property type="component" value="Unassembled WGS sequence"/>
</dbReference>
<keyword evidence="1" id="KW-0813">Transport</keyword>